<dbReference type="InterPro" id="IPR011010">
    <property type="entry name" value="DNA_brk_join_enz"/>
</dbReference>
<dbReference type="SUPFAM" id="SSF56349">
    <property type="entry name" value="DNA breaking-rejoining enzymes"/>
    <property type="match status" value="1"/>
</dbReference>
<dbReference type="GO" id="GO:0003677">
    <property type="term" value="F:DNA binding"/>
    <property type="evidence" value="ECO:0007669"/>
    <property type="project" value="UniProtKB-KW"/>
</dbReference>
<sequence length="294" mass="33877">VEREHGVLITEFCDKLLKRFEMYEFAKLSESTVKEKKRHLEIFRNRFGTIRIKRISVLDINALLDEYVEDGKLSAAKTLRSYLSIFFKEAQYMGFVDSGFNPALSTRPIEAKVKRARITESDFSVFWENCQNGKSKHFIDSVKIAVTTGLRRSDIVNLKFSDVSDGYLHVSLGNAKSEDWRSGKPKLAIAIISRNMGQVWNQDRKWQDGANISRIALTVPLTQGRNLENDEKTRRKGLTTAAKARAMGIQRCSYYKEKKKYGEIINAITYVINRWEDQITESMDRRISGKSLKK</sequence>
<dbReference type="EMBL" id="BQXS01003292">
    <property type="protein sequence ID" value="GKT33940.1"/>
    <property type="molecule type" value="Genomic_DNA"/>
</dbReference>
<protein>
    <submittedName>
        <fullName evidence="4">Phage integrase Arm DNA-binding domain-containing protein</fullName>
    </submittedName>
</protein>
<reference evidence="4" key="1">
    <citation type="submission" date="2022-03" db="EMBL/GenBank/DDBJ databases">
        <title>Draft genome sequence of Aduncisulcus paluster, a free-living microaerophilic Fornicata.</title>
        <authorList>
            <person name="Yuyama I."/>
            <person name="Kume K."/>
            <person name="Tamura T."/>
            <person name="Inagaki Y."/>
            <person name="Hashimoto T."/>
        </authorList>
    </citation>
    <scope>NUCLEOTIDE SEQUENCE</scope>
    <source>
        <strain evidence="4">NY0171</strain>
    </source>
</reference>
<dbReference type="Gene3D" id="1.10.443.10">
    <property type="entry name" value="Intergrase catalytic core"/>
    <property type="match status" value="1"/>
</dbReference>
<accession>A0ABQ5KSH1</accession>
<evidence type="ECO:0000313" key="5">
    <source>
        <dbReference type="Proteomes" id="UP001057375"/>
    </source>
</evidence>
<evidence type="ECO:0000256" key="1">
    <source>
        <dbReference type="ARBA" id="ARBA00023125"/>
    </source>
</evidence>
<dbReference type="InterPro" id="IPR010998">
    <property type="entry name" value="Integrase_recombinase_N"/>
</dbReference>
<comment type="caution">
    <text evidence="4">The sequence shown here is derived from an EMBL/GenBank/DDBJ whole genome shotgun (WGS) entry which is preliminary data.</text>
</comment>
<proteinExistence type="predicted"/>
<feature type="domain" description="Core-binding (CB)" evidence="3">
    <location>
        <begin position="3"/>
        <end position="91"/>
    </location>
</feature>
<dbReference type="PROSITE" id="PS51900">
    <property type="entry name" value="CB"/>
    <property type="match status" value="1"/>
</dbReference>
<evidence type="ECO:0000313" key="4">
    <source>
        <dbReference type="EMBL" id="GKT33940.1"/>
    </source>
</evidence>
<evidence type="ECO:0000259" key="3">
    <source>
        <dbReference type="PROSITE" id="PS51900"/>
    </source>
</evidence>
<name>A0ABQ5KSH1_9EUKA</name>
<keyword evidence="2" id="KW-0233">DNA recombination</keyword>
<organism evidence="4 5">
    <name type="scientific">Aduncisulcus paluster</name>
    <dbReference type="NCBI Taxonomy" id="2918883"/>
    <lineage>
        <taxon>Eukaryota</taxon>
        <taxon>Metamonada</taxon>
        <taxon>Carpediemonas-like organisms</taxon>
        <taxon>Aduncisulcus</taxon>
    </lineage>
</organism>
<dbReference type="Proteomes" id="UP001057375">
    <property type="component" value="Unassembled WGS sequence"/>
</dbReference>
<dbReference type="InterPro" id="IPR044068">
    <property type="entry name" value="CB"/>
</dbReference>
<feature type="non-terminal residue" evidence="4">
    <location>
        <position position="1"/>
    </location>
</feature>
<keyword evidence="1 4" id="KW-0238">DNA-binding</keyword>
<gene>
    <name evidence="4" type="ORF">ADUPG1_002709</name>
</gene>
<keyword evidence="5" id="KW-1185">Reference proteome</keyword>
<dbReference type="InterPro" id="IPR013762">
    <property type="entry name" value="Integrase-like_cat_sf"/>
</dbReference>
<evidence type="ECO:0000256" key="2">
    <source>
        <dbReference type="ARBA" id="ARBA00023172"/>
    </source>
</evidence>
<dbReference type="Gene3D" id="1.10.150.130">
    <property type="match status" value="1"/>
</dbReference>